<gene>
    <name evidence="1" type="ORF">CHA01nite_36070</name>
</gene>
<dbReference type="EMBL" id="BJYJ01000035">
    <property type="protein sequence ID" value="GEN77867.1"/>
    <property type="molecule type" value="Genomic_DNA"/>
</dbReference>
<evidence type="ECO:0000313" key="1">
    <source>
        <dbReference type="EMBL" id="GEN77867.1"/>
    </source>
</evidence>
<name>A0A511YRP7_9FLAO</name>
<organism evidence="1 2">
    <name type="scientific">Chryseobacterium hagamense</name>
    <dbReference type="NCBI Taxonomy" id="395935"/>
    <lineage>
        <taxon>Bacteria</taxon>
        <taxon>Pseudomonadati</taxon>
        <taxon>Bacteroidota</taxon>
        <taxon>Flavobacteriia</taxon>
        <taxon>Flavobacteriales</taxon>
        <taxon>Weeksellaceae</taxon>
        <taxon>Chryseobacterium group</taxon>
        <taxon>Chryseobacterium</taxon>
    </lineage>
</organism>
<dbReference type="Proteomes" id="UP000321863">
    <property type="component" value="Unassembled WGS sequence"/>
</dbReference>
<keyword evidence="2" id="KW-1185">Reference proteome</keyword>
<sequence length="59" mass="6376">MLNGKFSLFADVKNCLTMKKKITLLLFGVPLFSCAQSAIGSINSKAVSDNGFTHPVEEI</sequence>
<reference evidence="1 2" key="1">
    <citation type="submission" date="2019-07" db="EMBL/GenBank/DDBJ databases">
        <title>Whole genome shotgun sequence of Chryseobacterium hagamense NBRC 105253.</title>
        <authorList>
            <person name="Hosoyama A."/>
            <person name="Uohara A."/>
            <person name="Ohji S."/>
            <person name="Ichikawa N."/>
        </authorList>
    </citation>
    <scope>NUCLEOTIDE SEQUENCE [LARGE SCALE GENOMIC DNA]</scope>
    <source>
        <strain evidence="1 2">NBRC 105253</strain>
    </source>
</reference>
<comment type="caution">
    <text evidence="1">The sequence shown here is derived from an EMBL/GenBank/DDBJ whole genome shotgun (WGS) entry which is preliminary data.</text>
</comment>
<proteinExistence type="predicted"/>
<protein>
    <submittedName>
        <fullName evidence="1">Uncharacterized protein</fullName>
    </submittedName>
</protein>
<evidence type="ECO:0000313" key="2">
    <source>
        <dbReference type="Proteomes" id="UP000321863"/>
    </source>
</evidence>
<dbReference type="AlphaFoldDB" id="A0A511YRP7"/>
<accession>A0A511YRP7</accession>